<dbReference type="Proteomes" id="UP000441208">
    <property type="component" value="Unassembled WGS sequence"/>
</dbReference>
<evidence type="ECO:0000313" key="7">
    <source>
        <dbReference type="EMBL" id="KAE9143430.1"/>
    </source>
</evidence>
<feature type="chain" id="PRO_5036380617" description="RxLR effector protein" evidence="2">
    <location>
        <begin position="19"/>
        <end position="102"/>
    </location>
</feature>
<keyword evidence="2" id="KW-0732">Signal</keyword>
<feature type="signal peptide" evidence="2">
    <location>
        <begin position="1"/>
        <end position="18"/>
    </location>
</feature>
<evidence type="ECO:0000256" key="2">
    <source>
        <dbReference type="SAM" id="SignalP"/>
    </source>
</evidence>
<dbReference type="AlphaFoldDB" id="A0A6A3TXS9"/>
<proteinExistence type="predicted"/>
<keyword evidence="1" id="KW-0812">Transmembrane</keyword>
<keyword evidence="1" id="KW-1133">Transmembrane helix</keyword>
<evidence type="ECO:0000313" key="18">
    <source>
        <dbReference type="Proteomes" id="UP000460718"/>
    </source>
</evidence>
<dbReference type="EMBL" id="QXGB01000393">
    <property type="protein sequence ID" value="KAE9216708.1"/>
    <property type="molecule type" value="Genomic_DNA"/>
</dbReference>
<dbReference type="EMBL" id="QXFW01000360">
    <property type="protein sequence ID" value="KAE9014789.1"/>
    <property type="molecule type" value="Genomic_DNA"/>
</dbReference>
<dbReference type="EMBL" id="QXGA01000619">
    <property type="protein sequence ID" value="KAE9143430.1"/>
    <property type="molecule type" value="Genomic_DNA"/>
</dbReference>
<evidence type="ECO:0000256" key="1">
    <source>
        <dbReference type="SAM" id="Phobius"/>
    </source>
</evidence>
<evidence type="ECO:0000313" key="9">
    <source>
        <dbReference type="EMBL" id="KAE9216708.1"/>
    </source>
</evidence>
<evidence type="ECO:0000313" key="15">
    <source>
        <dbReference type="Proteomes" id="UP000440367"/>
    </source>
</evidence>
<sequence length="102" mass="10643">MNSARLLAVSLLPNAVAAAQIGHVSPVYPSISIITLPLPQVQGCPVTPPSKNPTLVRIACPVVPCSPLFWAHLRLMNSAVLSCGAVVLVSGYSPVCILYTPL</sequence>
<gene>
    <name evidence="11" type="ORF">PF001_g12105</name>
    <name evidence="10" type="ORF">PF002_g14723</name>
    <name evidence="8" type="ORF">PF004_g23136</name>
    <name evidence="9" type="ORF">PF005_g8949</name>
    <name evidence="7" type="ORF">PF006_g11535</name>
    <name evidence="5" type="ORF">PF007_g9037</name>
    <name evidence="3" type="ORF">PF009_g9925</name>
    <name evidence="6" type="ORF">PF010_g8304</name>
    <name evidence="4" type="ORF">PF011_g7913</name>
</gene>
<evidence type="ECO:0000313" key="14">
    <source>
        <dbReference type="Proteomes" id="UP000437068"/>
    </source>
</evidence>
<evidence type="ECO:0000313" key="8">
    <source>
        <dbReference type="EMBL" id="KAE9186258.1"/>
    </source>
</evidence>
<evidence type="ECO:0000313" key="17">
    <source>
        <dbReference type="Proteomes" id="UP000441208"/>
    </source>
</evidence>
<feature type="transmembrane region" description="Helical" evidence="1">
    <location>
        <begin position="79"/>
        <end position="100"/>
    </location>
</feature>
<evidence type="ECO:0000313" key="6">
    <source>
        <dbReference type="EMBL" id="KAE9118210.1"/>
    </source>
</evidence>
<evidence type="ECO:0000313" key="11">
    <source>
        <dbReference type="EMBL" id="KAE9306474.1"/>
    </source>
</evidence>
<dbReference type="Proteomes" id="UP000429523">
    <property type="component" value="Unassembled WGS sequence"/>
</dbReference>
<reference evidence="12 13" key="1">
    <citation type="submission" date="2018-08" db="EMBL/GenBank/DDBJ databases">
        <title>Genomic investigation of the strawberry pathogen Phytophthora fragariae indicates pathogenicity is determined by transcriptional variation in three key races.</title>
        <authorList>
            <person name="Adams T.M."/>
            <person name="Armitage A.D."/>
            <person name="Sobczyk M.K."/>
            <person name="Bates H.J."/>
            <person name="Dunwell J.M."/>
            <person name="Nellist C.F."/>
            <person name="Harrison R.J."/>
        </authorList>
    </citation>
    <scope>NUCLEOTIDE SEQUENCE [LARGE SCALE GENOMIC DNA]</scope>
    <source>
        <strain evidence="11 14">A4</strain>
        <strain evidence="10 15">BC-1</strain>
        <strain evidence="8 19">BC-23</strain>
        <strain evidence="9 13">NOV-27</strain>
        <strain evidence="7 16">NOV-5</strain>
        <strain evidence="5 17">NOV-71</strain>
        <strain evidence="3 12">NOV-9</strain>
        <strain evidence="6 20">ONT-3</strain>
        <strain evidence="4 18">SCRP245</strain>
    </source>
</reference>
<dbReference type="Proteomes" id="UP000437068">
    <property type="component" value="Unassembled WGS sequence"/>
</dbReference>
<protein>
    <recommendedName>
        <fullName evidence="21">RxLR effector protein</fullName>
    </recommendedName>
</protein>
<keyword evidence="13" id="KW-1185">Reference proteome</keyword>
<dbReference type="EMBL" id="QXGF01000436">
    <property type="protein sequence ID" value="KAE8940264.1"/>
    <property type="molecule type" value="Genomic_DNA"/>
</dbReference>
<name>A0A6A3TXS9_9STRA</name>
<evidence type="ECO:0000313" key="12">
    <source>
        <dbReference type="Proteomes" id="UP000429523"/>
    </source>
</evidence>
<dbReference type="EMBL" id="QXGE01000662">
    <property type="protein sequence ID" value="KAE9306474.1"/>
    <property type="molecule type" value="Genomic_DNA"/>
</dbReference>
<dbReference type="Proteomes" id="UP000440367">
    <property type="component" value="Unassembled WGS sequence"/>
</dbReference>
<keyword evidence="1" id="KW-0472">Membrane</keyword>
<evidence type="ECO:0000313" key="10">
    <source>
        <dbReference type="EMBL" id="KAE9224340.1"/>
    </source>
</evidence>
<dbReference type="Proteomes" id="UP000440732">
    <property type="component" value="Unassembled WGS sequence"/>
</dbReference>
<comment type="caution">
    <text evidence="7">The sequence shown here is derived from an EMBL/GenBank/DDBJ whole genome shotgun (WGS) entry which is preliminary data.</text>
</comment>
<dbReference type="EMBL" id="QXGC01002429">
    <property type="protein sequence ID" value="KAE9186258.1"/>
    <property type="molecule type" value="Genomic_DNA"/>
</dbReference>
<evidence type="ECO:0000313" key="4">
    <source>
        <dbReference type="EMBL" id="KAE9014789.1"/>
    </source>
</evidence>
<evidence type="ECO:0000313" key="16">
    <source>
        <dbReference type="Proteomes" id="UP000440732"/>
    </source>
</evidence>
<evidence type="ECO:0008006" key="21">
    <source>
        <dbReference type="Google" id="ProtNLM"/>
    </source>
</evidence>
<dbReference type="EMBL" id="QXFX01000373">
    <property type="protein sequence ID" value="KAE9118210.1"/>
    <property type="molecule type" value="Genomic_DNA"/>
</dbReference>
<evidence type="ECO:0000313" key="13">
    <source>
        <dbReference type="Proteomes" id="UP000433483"/>
    </source>
</evidence>
<dbReference type="Proteomes" id="UP000476176">
    <property type="component" value="Unassembled WGS sequence"/>
</dbReference>
<dbReference type="EMBL" id="QXGD01000794">
    <property type="protein sequence ID" value="KAE9224340.1"/>
    <property type="molecule type" value="Genomic_DNA"/>
</dbReference>
<evidence type="ECO:0000313" key="19">
    <source>
        <dbReference type="Proteomes" id="UP000476176"/>
    </source>
</evidence>
<dbReference type="EMBL" id="QXFZ01000395">
    <property type="protein sequence ID" value="KAE9118147.1"/>
    <property type="molecule type" value="Genomic_DNA"/>
</dbReference>
<evidence type="ECO:0000313" key="5">
    <source>
        <dbReference type="EMBL" id="KAE9118147.1"/>
    </source>
</evidence>
<evidence type="ECO:0000313" key="3">
    <source>
        <dbReference type="EMBL" id="KAE8940264.1"/>
    </source>
</evidence>
<evidence type="ECO:0000313" key="20">
    <source>
        <dbReference type="Proteomes" id="UP000488956"/>
    </source>
</evidence>
<dbReference type="Proteomes" id="UP000433483">
    <property type="component" value="Unassembled WGS sequence"/>
</dbReference>
<dbReference type="Proteomes" id="UP000460718">
    <property type="component" value="Unassembled WGS sequence"/>
</dbReference>
<dbReference type="Proteomes" id="UP000488956">
    <property type="component" value="Unassembled WGS sequence"/>
</dbReference>
<accession>A0A6A3TXS9</accession>
<organism evidence="7 16">
    <name type="scientific">Phytophthora fragariae</name>
    <dbReference type="NCBI Taxonomy" id="53985"/>
    <lineage>
        <taxon>Eukaryota</taxon>
        <taxon>Sar</taxon>
        <taxon>Stramenopiles</taxon>
        <taxon>Oomycota</taxon>
        <taxon>Peronosporomycetes</taxon>
        <taxon>Peronosporales</taxon>
        <taxon>Peronosporaceae</taxon>
        <taxon>Phytophthora</taxon>
    </lineage>
</organism>